<evidence type="ECO:0000313" key="10">
    <source>
        <dbReference type="Proteomes" id="UP000186141"/>
    </source>
</evidence>
<comment type="function">
    <text evidence="2 7">Hydrolysis of 6-phosphogluconolactone to 6-phosphogluconate.</text>
</comment>
<dbReference type="PANTHER" id="PTHR11054">
    <property type="entry name" value="6-PHOSPHOGLUCONOLACTONASE"/>
    <property type="match status" value="1"/>
</dbReference>
<evidence type="ECO:0000256" key="5">
    <source>
        <dbReference type="ARBA" id="ARBA00013198"/>
    </source>
</evidence>
<name>A0A1N7P9Q0_9RHOB</name>
<comment type="similarity">
    <text evidence="4 7">Belongs to the glucosamine/galactosamine-6-phosphate isomerase family. 6-phosphogluconolactonase subfamily.</text>
</comment>
<feature type="domain" description="Glucosamine/galactosamine-6-phosphate isomerase" evidence="8">
    <location>
        <begin position="7"/>
        <end position="221"/>
    </location>
</feature>
<dbReference type="GO" id="GO:0017057">
    <property type="term" value="F:6-phosphogluconolactonase activity"/>
    <property type="evidence" value="ECO:0007669"/>
    <property type="project" value="UniProtKB-UniRule"/>
</dbReference>
<evidence type="ECO:0000256" key="7">
    <source>
        <dbReference type="RuleBase" id="RU365095"/>
    </source>
</evidence>
<protein>
    <recommendedName>
        <fullName evidence="6 7">6-phosphogluconolactonase</fullName>
        <shortName evidence="7">6PGL</shortName>
        <ecNumber evidence="5 7">3.1.1.31</ecNumber>
    </recommendedName>
</protein>
<dbReference type="PANTHER" id="PTHR11054:SF0">
    <property type="entry name" value="6-PHOSPHOGLUCONOLACTONASE"/>
    <property type="match status" value="1"/>
</dbReference>
<dbReference type="SUPFAM" id="SSF100950">
    <property type="entry name" value="NagB/RpiA/CoA transferase-like"/>
    <property type="match status" value="1"/>
</dbReference>
<comment type="catalytic activity">
    <reaction evidence="1 7">
        <text>6-phospho-D-glucono-1,5-lactone + H2O = 6-phospho-D-gluconate + H(+)</text>
        <dbReference type="Rhea" id="RHEA:12556"/>
        <dbReference type="ChEBI" id="CHEBI:15377"/>
        <dbReference type="ChEBI" id="CHEBI:15378"/>
        <dbReference type="ChEBI" id="CHEBI:57955"/>
        <dbReference type="ChEBI" id="CHEBI:58759"/>
        <dbReference type="EC" id="3.1.1.31"/>
    </reaction>
</comment>
<keyword evidence="7" id="KW-0378">Hydrolase</keyword>
<evidence type="ECO:0000256" key="6">
    <source>
        <dbReference type="ARBA" id="ARBA00020337"/>
    </source>
</evidence>
<evidence type="ECO:0000256" key="1">
    <source>
        <dbReference type="ARBA" id="ARBA00000832"/>
    </source>
</evidence>
<reference evidence="9 10" key="1">
    <citation type="submission" date="2017-01" db="EMBL/GenBank/DDBJ databases">
        <authorList>
            <person name="Mah S.A."/>
            <person name="Swanson W.J."/>
            <person name="Moy G.W."/>
            <person name="Vacquier V.D."/>
        </authorList>
    </citation>
    <scope>NUCLEOTIDE SEQUENCE [LARGE SCALE GENOMIC DNA]</scope>
    <source>
        <strain evidence="9 10">DSM 26375</strain>
    </source>
</reference>
<dbReference type="InterPro" id="IPR039104">
    <property type="entry name" value="6PGL"/>
</dbReference>
<keyword evidence="10" id="KW-1185">Reference proteome</keyword>
<evidence type="ECO:0000256" key="2">
    <source>
        <dbReference type="ARBA" id="ARBA00002681"/>
    </source>
</evidence>
<proteinExistence type="inferred from homology"/>
<evidence type="ECO:0000259" key="8">
    <source>
        <dbReference type="Pfam" id="PF01182"/>
    </source>
</evidence>
<dbReference type="InterPro" id="IPR005900">
    <property type="entry name" value="6-phosphogluconolactonase_DevB"/>
</dbReference>
<sequence length="223" mass="23220">MEFREYPDAEALFLALASQIAGELGQALRGAGTATIALPGGSTPGPLLDLLSDVDLDWMQVTVLPTDERWVPETDPRSNARLIRSRLLQGAAAGARLLPLYVPSLDPAAAAARLGADVSALLPLTTAVLGMGADMHTASLFPEADHLELALASDAPPVIDMTAPAAPEPRVTLSAGVLKGAMNLHLVILGADKRAALERAQGLPPELAPVRAVLDNATVHWAE</sequence>
<dbReference type="AlphaFoldDB" id="A0A1N7P9Q0"/>
<dbReference type="EC" id="3.1.1.31" evidence="5 7"/>
<evidence type="ECO:0000313" key="9">
    <source>
        <dbReference type="EMBL" id="SIT07246.1"/>
    </source>
</evidence>
<dbReference type="GO" id="GO:0005975">
    <property type="term" value="P:carbohydrate metabolic process"/>
    <property type="evidence" value="ECO:0007669"/>
    <property type="project" value="UniProtKB-UniRule"/>
</dbReference>
<dbReference type="OrthoDB" id="9810967at2"/>
<dbReference type="GO" id="GO:0006098">
    <property type="term" value="P:pentose-phosphate shunt"/>
    <property type="evidence" value="ECO:0007669"/>
    <property type="project" value="UniProtKB-UniPathway"/>
</dbReference>
<organism evidence="9 10">
    <name type="scientific">Gemmobacter megaterium</name>
    <dbReference type="NCBI Taxonomy" id="1086013"/>
    <lineage>
        <taxon>Bacteria</taxon>
        <taxon>Pseudomonadati</taxon>
        <taxon>Pseudomonadota</taxon>
        <taxon>Alphaproteobacteria</taxon>
        <taxon>Rhodobacterales</taxon>
        <taxon>Paracoccaceae</taxon>
        <taxon>Gemmobacter</taxon>
    </lineage>
</organism>
<gene>
    <name evidence="7" type="primary">pgl</name>
    <name evidence="9" type="ORF">SAMN05421774_10575</name>
</gene>
<dbReference type="UniPathway" id="UPA00115">
    <property type="reaction ID" value="UER00409"/>
</dbReference>
<dbReference type="Proteomes" id="UP000186141">
    <property type="component" value="Unassembled WGS sequence"/>
</dbReference>
<evidence type="ECO:0000256" key="3">
    <source>
        <dbReference type="ARBA" id="ARBA00004961"/>
    </source>
</evidence>
<dbReference type="CDD" id="cd01400">
    <property type="entry name" value="6PGL"/>
    <property type="match status" value="1"/>
</dbReference>
<dbReference type="InterPro" id="IPR037171">
    <property type="entry name" value="NagB/RpiA_transferase-like"/>
</dbReference>
<comment type="pathway">
    <text evidence="3 7">Carbohydrate degradation; pentose phosphate pathway; D-ribulose 5-phosphate from D-glucose 6-phosphate (oxidative stage): step 2/3.</text>
</comment>
<evidence type="ECO:0000256" key="4">
    <source>
        <dbReference type="ARBA" id="ARBA00010662"/>
    </source>
</evidence>
<dbReference type="RefSeq" id="WP_076531888.1">
    <property type="nucleotide sequence ID" value="NZ_BMEH01000005.1"/>
</dbReference>
<dbReference type="Pfam" id="PF01182">
    <property type="entry name" value="Glucosamine_iso"/>
    <property type="match status" value="1"/>
</dbReference>
<accession>A0A1N7P9Q0</accession>
<dbReference type="STRING" id="1086013.SAMN05421774_10575"/>
<dbReference type="EMBL" id="FTOT01000005">
    <property type="protein sequence ID" value="SIT07246.1"/>
    <property type="molecule type" value="Genomic_DNA"/>
</dbReference>
<dbReference type="NCBIfam" id="TIGR01198">
    <property type="entry name" value="pgl"/>
    <property type="match status" value="1"/>
</dbReference>
<dbReference type="InterPro" id="IPR006148">
    <property type="entry name" value="Glc/Gal-6P_isomerase"/>
</dbReference>
<dbReference type="Gene3D" id="3.40.50.1360">
    <property type="match status" value="1"/>
</dbReference>